<dbReference type="PANTHER" id="PTHR34595:SF2">
    <property type="entry name" value="BLR2978 PROTEIN"/>
    <property type="match status" value="1"/>
</dbReference>
<name>A0A8B2P6B3_9HYPH</name>
<dbReference type="EMBL" id="QHHQ01000001">
    <property type="protein sequence ID" value="RAI04109.1"/>
    <property type="molecule type" value="Genomic_DNA"/>
</dbReference>
<comment type="caution">
    <text evidence="3">The sequence shown here is derived from an EMBL/GenBank/DDBJ whole genome shotgun (WGS) entry which is preliminary data.</text>
</comment>
<evidence type="ECO:0000313" key="3">
    <source>
        <dbReference type="EMBL" id="RAI04109.1"/>
    </source>
</evidence>
<feature type="domain" description="DUF403" evidence="1">
    <location>
        <begin position="520"/>
        <end position="800"/>
    </location>
</feature>
<dbReference type="Pfam" id="PF04168">
    <property type="entry name" value="Alpha-E"/>
    <property type="match status" value="1"/>
</dbReference>
<dbReference type="AlphaFoldDB" id="A0A8B2P6B3"/>
<dbReference type="InterPro" id="IPR007296">
    <property type="entry name" value="DUF403"/>
</dbReference>
<dbReference type="PANTHER" id="PTHR34595">
    <property type="entry name" value="BLR5612 PROTEIN"/>
    <property type="match status" value="1"/>
</dbReference>
<dbReference type="Pfam" id="PF14403">
    <property type="entry name" value="CP_ATPgrasp_2"/>
    <property type="match status" value="1"/>
</dbReference>
<evidence type="ECO:0000313" key="4">
    <source>
        <dbReference type="Proteomes" id="UP000249590"/>
    </source>
</evidence>
<accession>A0A8B2P6B3</accession>
<gene>
    <name evidence="3" type="ORF">DLJ53_06575</name>
</gene>
<reference evidence="3 4" key="1">
    <citation type="submission" date="2018-05" db="EMBL/GenBank/DDBJ databases">
        <title>Acuticoccus sediminis sp. nov., isolated from deep-sea sediment of Indian Ocean.</title>
        <authorList>
            <person name="Liu X."/>
            <person name="Lai Q."/>
            <person name="Du Y."/>
            <person name="Sun F."/>
            <person name="Zhang X."/>
            <person name="Wang S."/>
            <person name="Shao Z."/>
        </authorList>
    </citation>
    <scope>NUCLEOTIDE SEQUENCE [LARGE SCALE GENOMIC DNA]</scope>
    <source>
        <strain evidence="3 4">PTG4-2</strain>
    </source>
</reference>
<evidence type="ECO:0008006" key="5">
    <source>
        <dbReference type="Google" id="ProtNLM"/>
    </source>
</evidence>
<dbReference type="InterPro" id="IPR025841">
    <property type="entry name" value="CP_ATPgrasp_2"/>
</dbReference>
<dbReference type="Proteomes" id="UP000249590">
    <property type="component" value="Unassembled WGS sequence"/>
</dbReference>
<dbReference type="Gene3D" id="3.40.50.11290">
    <property type="match status" value="1"/>
</dbReference>
<feature type="domain" description="Circularly permuted ATP-grasp type 2" evidence="2">
    <location>
        <begin position="94"/>
        <end position="471"/>
    </location>
</feature>
<evidence type="ECO:0000259" key="2">
    <source>
        <dbReference type="Pfam" id="PF14403"/>
    </source>
</evidence>
<dbReference type="RefSeq" id="WP_111343311.1">
    <property type="nucleotide sequence ID" value="NZ_QHHQ01000001.1"/>
</dbReference>
<dbReference type="InterPro" id="IPR051680">
    <property type="entry name" value="ATP-dep_Glu-Cys_Ligase-2"/>
</dbReference>
<dbReference type="OrthoDB" id="9804079at2"/>
<proteinExistence type="predicted"/>
<sequence length="801" mass="88602">MAVPDDAPDDDDAVGRLLSGYRTHKDVPDELLEADGSIRPVWKSFIEAVARMDADELRARQARGDQYLRDAGVYYRQYGATEAAERDWPLSHVPVLIDEDEWAEIGEGLVQRAELLERIIADVYGPNRLVERGQLPPALLAQNPEWLRPLVGVTPRGGHFLHFLAFDIGRGPQGQWWVLGDRAQAPSGAGFALENRIATTRIYADHFARANVHRLAGFFRAFRDALINLRDSELSRVGILTPGPLNDTYFEHAYIARYLGFMLLEGDDLTVVHGRLMVRTVAGLQPVSVLWRRLDSVWADPLELEETSAIGTPGMLGAVRTGGVTLVNALGSGVLETRALLAFMPRLAETLLGEPLRLPNIATWWCGQDEERDYVKANAHRMTIGNAFATRLLFDLDDVSVPPATDPAARLALGQWIERHAEQLVAQETVTLSTTPALDDGRLVPRPMSLRVFLARTRDGWSIMPGGFARIGPASDAVTLTMQNGGSAADVWVVSKSDVATESMLASPTGPYLRQQQSMLPSRAADSLYWLGRYVERAEYRVRLLRAHHVRVSESISEDMPLLRRSAEYLTWLGSDPSQPIPDGVRSTLESAARAASNVRDRFSVDGWTALDELSKTVQKLADRPGFGDDTARALSLILRNLSGFTGLVYDNMYRFSGWRFMSIGRSLERALSLTGLLSQFADEDAPDGALDLAVEVADSEMSHRRRYAVSTNRATVVDLLALDPLNPRSIIYQLNEIWSHLGYLPGGETTRQLSPLQRAALQTRTNVAVQTPEGLDQTALSELEGDIATMSDLVGETYFR</sequence>
<protein>
    <recommendedName>
        <fullName evidence="5">DUF403 domain-containing protein</fullName>
    </recommendedName>
</protein>
<evidence type="ECO:0000259" key="1">
    <source>
        <dbReference type="Pfam" id="PF04168"/>
    </source>
</evidence>
<keyword evidence="4" id="KW-1185">Reference proteome</keyword>
<dbReference type="SUPFAM" id="SSF56059">
    <property type="entry name" value="Glutathione synthetase ATP-binding domain-like"/>
    <property type="match status" value="1"/>
</dbReference>
<organism evidence="3 4">
    <name type="scientific">Acuticoccus sediminis</name>
    <dbReference type="NCBI Taxonomy" id="2184697"/>
    <lineage>
        <taxon>Bacteria</taxon>
        <taxon>Pseudomonadati</taxon>
        <taxon>Pseudomonadota</taxon>
        <taxon>Alphaproteobacteria</taxon>
        <taxon>Hyphomicrobiales</taxon>
        <taxon>Amorphaceae</taxon>
        <taxon>Acuticoccus</taxon>
    </lineage>
</organism>